<dbReference type="Proteomes" id="UP000664288">
    <property type="component" value="Unassembled WGS sequence"/>
</dbReference>
<dbReference type="PANTHER" id="PTHR20861:SF6">
    <property type="entry name" value="BETA-RIBOFURANOSYLPHENOL 5'-PHOSPHATE SYNTHASE"/>
    <property type="match status" value="1"/>
</dbReference>
<protein>
    <submittedName>
        <fullName evidence="5">GHMP kinase</fullName>
    </submittedName>
</protein>
<dbReference type="InterPro" id="IPR020568">
    <property type="entry name" value="Ribosomal_Su5_D2-typ_SF"/>
</dbReference>
<dbReference type="RefSeq" id="WP_207349291.1">
    <property type="nucleotide sequence ID" value="NZ_JAFMPY010000003.1"/>
</dbReference>
<sequence length="327" mass="33220">MTDDVVTVLAPARLHLGFLDPGGSLGRRFGGVGLAIDAPATTLRIARAARDTVTGEEAERARAYLGLMREALGLTGRHALTVDTVMPAHAGFGSGTQLALAVAGGLRRLEGLPPDPAADAALLGRGHRSGLGVAFVEGGGVAVDGGKGASEEPPPLIARLPFPEAWRVILVMDPRGAGFHGQAELDAFATLPPFPVEHAGRICRLVLMQALPGLAETDLHAFGSAIGEIQAMVGSHFAPAQGGVFTSPRVAAACGWLAANGAHGIGQSSWGPTGFAFAESRASAESLVARLAETGLAEALDVRVVGGRNRGIDIGAAPAVRLRAGTG</sequence>
<keyword evidence="1" id="KW-0808">Transferase</keyword>
<reference evidence="5 6" key="1">
    <citation type="submission" date="2021-03" db="EMBL/GenBank/DDBJ databases">
        <title>Whole genome sequence of Jiella sp. MQZ13P-4.</title>
        <authorList>
            <person name="Tuo L."/>
        </authorList>
    </citation>
    <scope>NUCLEOTIDE SEQUENCE [LARGE SCALE GENOMIC DNA]</scope>
    <source>
        <strain evidence="5 6">MQZ13P-4</strain>
    </source>
</reference>
<evidence type="ECO:0000259" key="4">
    <source>
        <dbReference type="Pfam" id="PF08544"/>
    </source>
</evidence>
<dbReference type="PIRSF" id="PIRSF004884">
    <property type="entry name" value="Sugar_kin_arch"/>
    <property type="match status" value="1"/>
</dbReference>
<evidence type="ECO:0000313" key="6">
    <source>
        <dbReference type="Proteomes" id="UP000664288"/>
    </source>
</evidence>
<evidence type="ECO:0000313" key="5">
    <source>
        <dbReference type="EMBL" id="MBO0902648.1"/>
    </source>
</evidence>
<dbReference type="InterPro" id="IPR004422">
    <property type="entry name" value="RFAP_synthase"/>
</dbReference>
<name>A0ABS3J0Z6_9HYPH</name>
<dbReference type="SUPFAM" id="SSF54211">
    <property type="entry name" value="Ribosomal protein S5 domain 2-like"/>
    <property type="match status" value="1"/>
</dbReference>
<keyword evidence="2 5" id="KW-0418">Kinase</keyword>
<evidence type="ECO:0000259" key="3">
    <source>
        <dbReference type="Pfam" id="PF00288"/>
    </source>
</evidence>
<feature type="domain" description="GHMP kinase C-terminal" evidence="4">
    <location>
        <begin position="211"/>
        <end position="294"/>
    </location>
</feature>
<feature type="domain" description="GHMP kinase N-terminal" evidence="3">
    <location>
        <begin position="67"/>
        <end position="132"/>
    </location>
</feature>
<proteinExistence type="predicted"/>
<dbReference type="InterPro" id="IPR006204">
    <property type="entry name" value="GHMP_kinase_N_dom"/>
</dbReference>
<keyword evidence="6" id="KW-1185">Reference proteome</keyword>
<evidence type="ECO:0000256" key="1">
    <source>
        <dbReference type="ARBA" id="ARBA00022679"/>
    </source>
</evidence>
<dbReference type="Pfam" id="PF00288">
    <property type="entry name" value="GHMP_kinases_N"/>
    <property type="match status" value="1"/>
</dbReference>
<comment type="caution">
    <text evidence="5">The sequence shown here is derived from an EMBL/GenBank/DDBJ whole genome shotgun (WGS) entry which is preliminary data.</text>
</comment>
<dbReference type="Pfam" id="PF08544">
    <property type="entry name" value="GHMP_kinases_C"/>
    <property type="match status" value="1"/>
</dbReference>
<gene>
    <name evidence="5" type="ORF">J1C47_03275</name>
</gene>
<evidence type="ECO:0000256" key="2">
    <source>
        <dbReference type="ARBA" id="ARBA00022777"/>
    </source>
</evidence>
<dbReference type="InterPro" id="IPR013750">
    <property type="entry name" value="GHMP_kinase_C_dom"/>
</dbReference>
<dbReference type="GO" id="GO:0016301">
    <property type="term" value="F:kinase activity"/>
    <property type="evidence" value="ECO:0007669"/>
    <property type="project" value="UniProtKB-KW"/>
</dbReference>
<dbReference type="PANTHER" id="PTHR20861">
    <property type="entry name" value="HOMOSERINE/4-DIPHOSPHOCYTIDYL-2-C-METHYL-D-ERYTHRITOL KINASE"/>
    <property type="match status" value="1"/>
</dbReference>
<organism evidence="5 6">
    <name type="scientific">Jiella sonneratiae</name>
    <dbReference type="NCBI Taxonomy" id="2816856"/>
    <lineage>
        <taxon>Bacteria</taxon>
        <taxon>Pseudomonadati</taxon>
        <taxon>Pseudomonadota</taxon>
        <taxon>Alphaproteobacteria</taxon>
        <taxon>Hyphomicrobiales</taxon>
        <taxon>Aurantimonadaceae</taxon>
        <taxon>Jiella</taxon>
    </lineage>
</organism>
<dbReference type="NCBIfam" id="TIGR00144">
    <property type="entry name" value="beta_RFAP_syn"/>
    <property type="match status" value="1"/>
</dbReference>
<dbReference type="EMBL" id="JAFMPY010000003">
    <property type="protein sequence ID" value="MBO0902648.1"/>
    <property type="molecule type" value="Genomic_DNA"/>
</dbReference>
<accession>A0ABS3J0Z6</accession>